<name>A0A0K2XBP4_9HELI</name>
<evidence type="ECO:0000313" key="1">
    <source>
        <dbReference type="EMBL" id="CRF42129.1"/>
    </source>
</evidence>
<organism evidence="1 2">
    <name type="scientific">Helicobacter ailurogastricus</name>
    <dbReference type="NCBI Taxonomy" id="1578720"/>
    <lineage>
        <taxon>Bacteria</taxon>
        <taxon>Pseudomonadati</taxon>
        <taxon>Campylobacterota</taxon>
        <taxon>Epsilonproteobacteria</taxon>
        <taxon>Campylobacterales</taxon>
        <taxon>Helicobacteraceae</taxon>
        <taxon>Helicobacter</taxon>
    </lineage>
</organism>
<evidence type="ECO:0000313" key="2">
    <source>
        <dbReference type="Proteomes" id="UP000045175"/>
    </source>
</evidence>
<dbReference type="EMBL" id="CDMH01000014">
    <property type="protein sequence ID" value="CRF42129.1"/>
    <property type="molecule type" value="Genomic_DNA"/>
</dbReference>
<accession>A0A0K2XBP4</accession>
<dbReference type="AlphaFoldDB" id="A0A0K2XBP4"/>
<gene>
    <name evidence="1" type="ORF">HAL013_02880</name>
</gene>
<proteinExistence type="predicted"/>
<protein>
    <submittedName>
        <fullName evidence="1">Uncharacterized protein</fullName>
    </submittedName>
</protein>
<reference evidence="1 2" key="1">
    <citation type="submission" date="2014-12" db="EMBL/GenBank/DDBJ databases">
        <authorList>
            <person name="Jaenicke S."/>
        </authorList>
    </citation>
    <scope>NUCLEOTIDE SEQUENCE [LARGE SCALE GENOMIC DNA]</scope>
    <source>
        <strain evidence="1">ASB13</strain>
    </source>
</reference>
<sequence>MLDFRILLLEWHFKEMALIILPRSIPVSVGSCLANFQKRASLLFFTPNIGTLKKGDHKPIVLANNALKMFFSCFLILKNAQV</sequence>
<dbReference type="Proteomes" id="UP000045175">
    <property type="component" value="Unassembled WGS sequence"/>
</dbReference>